<keyword evidence="2" id="KW-1185">Reference proteome</keyword>
<organism evidence="1 2">
    <name type="scientific">Streptomyces bangladeshensis</name>
    <dbReference type="NCBI Taxonomy" id="295352"/>
    <lineage>
        <taxon>Bacteria</taxon>
        <taxon>Bacillati</taxon>
        <taxon>Actinomycetota</taxon>
        <taxon>Actinomycetes</taxon>
        <taxon>Kitasatosporales</taxon>
        <taxon>Streptomycetaceae</taxon>
        <taxon>Streptomyces</taxon>
    </lineage>
</organism>
<proteinExistence type="predicted"/>
<sequence>MSDMDFPDGLISLETAAWEAAQRGELTAAQAAEVQAAITAHAEASGLDRYTVEMALKKTVRHPEAETGGA</sequence>
<evidence type="ECO:0000313" key="1">
    <source>
        <dbReference type="EMBL" id="GAA2192670.1"/>
    </source>
</evidence>
<dbReference type="Proteomes" id="UP001501391">
    <property type="component" value="Unassembled WGS sequence"/>
</dbReference>
<protein>
    <submittedName>
        <fullName evidence="1">Uncharacterized protein</fullName>
    </submittedName>
</protein>
<gene>
    <name evidence="1" type="ORF">GCM10009787_11200</name>
</gene>
<evidence type="ECO:0000313" key="2">
    <source>
        <dbReference type="Proteomes" id="UP001501391"/>
    </source>
</evidence>
<accession>A0ABN3BC80</accession>
<dbReference type="EMBL" id="BAAAOQ010000003">
    <property type="protein sequence ID" value="GAA2192670.1"/>
    <property type="molecule type" value="Genomic_DNA"/>
</dbReference>
<name>A0ABN3BC80_9ACTN</name>
<comment type="caution">
    <text evidence="1">The sequence shown here is derived from an EMBL/GenBank/DDBJ whole genome shotgun (WGS) entry which is preliminary data.</text>
</comment>
<reference evidence="1 2" key="1">
    <citation type="journal article" date="2019" name="Int. J. Syst. Evol. Microbiol.">
        <title>The Global Catalogue of Microorganisms (GCM) 10K type strain sequencing project: providing services to taxonomists for standard genome sequencing and annotation.</title>
        <authorList>
            <consortium name="The Broad Institute Genomics Platform"/>
            <consortium name="The Broad Institute Genome Sequencing Center for Infectious Disease"/>
            <person name="Wu L."/>
            <person name="Ma J."/>
        </authorList>
    </citation>
    <scope>NUCLEOTIDE SEQUENCE [LARGE SCALE GENOMIC DNA]</scope>
    <source>
        <strain evidence="1 2">JCM 14924</strain>
    </source>
</reference>